<evidence type="ECO:0000313" key="1">
    <source>
        <dbReference type="EMBL" id="KIU15428.1"/>
    </source>
</evidence>
<reference evidence="1 2" key="1">
    <citation type="submission" date="2015-01" db="EMBL/GenBank/DDBJ databases">
        <title>Genome sequence of Mycobacterium llatzerense and Mycobacterium immunogenum recovered from brain abscess.</title>
        <authorList>
            <person name="Greninger A.L."/>
            <person name="Langelier C."/>
            <person name="Cunningham G."/>
            <person name="Chiu C.Y."/>
            <person name="Miller S."/>
        </authorList>
    </citation>
    <scope>NUCLEOTIDE SEQUENCE [LARGE SCALE GENOMIC DNA]</scope>
    <source>
        <strain evidence="1 2">CLUC14</strain>
    </source>
</reference>
<proteinExistence type="predicted"/>
<comment type="caution">
    <text evidence="1">The sequence shown here is derived from an EMBL/GenBank/DDBJ whole genome shotgun (WGS) entry which is preliminary data.</text>
</comment>
<dbReference type="PATRIC" id="fig|280871.6.peg.3884"/>
<dbReference type="Proteomes" id="UP000032221">
    <property type="component" value="Unassembled WGS sequence"/>
</dbReference>
<name>A0A0D1J1J5_9MYCO</name>
<dbReference type="AlphaFoldDB" id="A0A0D1J1J5"/>
<gene>
    <name evidence="1" type="ORF">TL10_18765</name>
</gene>
<keyword evidence="2" id="KW-1185">Reference proteome</keyword>
<evidence type="ECO:0000313" key="2">
    <source>
        <dbReference type="Proteomes" id="UP000032221"/>
    </source>
</evidence>
<dbReference type="EMBL" id="JXST01000027">
    <property type="protein sequence ID" value="KIU15428.1"/>
    <property type="molecule type" value="Genomic_DNA"/>
</dbReference>
<accession>A0A0D1J1J5</accession>
<organism evidence="1 2">
    <name type="scientific">Mycolicibacterium llatzerense</name>
    <dbReference type="NCBI Taxonomy" id="280871"/>
    <lineage>
        <taxon>Bacteria</taxon>
        <taxon>Bacillati</taxon>
        <taxon>Actinomycetota</taxon>
        <taxon>Actinomycetes</taxon>
        <taxon>Mycobacteriales</taxon>
        <taxon>Mycobacteriaceae</taxon>
        <taxon>Mycolicibacterium</taxon>
    </lineage>
</organism>
<dbReference type="STRING" id="280871.TL10_18765"/>
<protein>
    <submittedName>
        <fullName evidence="1">Uncharacterized protein</fullName>
    </submittedName>
</protein>
<dbReference type="OrthoDB" id="4734645at2"/>
<sequence length="160" mass="17139">MSLDRSWKIGIAVALAVVVGLVVWQTEFRGPTPECKPVRDMLDYNKAQAVQIESKIDKNSGGVPTIAEETAYRAWADGMAERAQKVTGDKVAANAVQLATLASQFASALDSYRIAAQGRAPGAPAPTEAYQLSAINVQITDQMKALSDACPAQRKLTDLF</sequence>